<sequence length="351" mass="38467">MSVDAHGLDTQTVSQPAHREPAKAFGIRDGERRGEDAITTQPRAHPWGTSRHRNTPSVSLWRGATLHCKFIERGSGMTDSASAPSVGIGGVPETALITLYNRACEASRADGLLHDPLATALMDELTFPFRERFGAPDQAHAVRARQYDAEIADFLRTNPGATVVSLGEGLETQLWRAGDGAGRWISVDVPEMIDARRRLLPRDPRNILVPGSAWDFSWMTQVRGDPRVLIIAQGLLMYFPEREVEHLLGGLVSAFPGGRLIFDTIPSWAVTTTKGHRSASGYRLPAQPWGAGPSGLRTLLHRVGIRHWRRVPAPAGRGFFWGRCYPTITRLLPGIAPMVVAADLEDSSRPL</sequence>
<evidence type="ECO:0000313" key="5">
    <source>
        <dbReference type="Proteomes" id="UP000320216"/>
    </source>
</evidence>
<dbReference type="Proteomes" id="UP000320216">
    <property type="component" value="Chromosome"/>
</dbReference>
<feature type="region of interest" description="Disordered" evidence="3">
    <location>
        <begin position="1"/>
        <end position="56"/>
    </location>
</feature>
<gene>
    <name evidence="4" type="ORF">FPZ11_05430</name>
</gene>
<evidence type="ECO:0000256" key="1">
    <source>
        <dbReference type="ARBA" id="ARBA00022603"/>
    </source>
</evidence>
<dbReference type="InterPro" id="IPR007213">
    <property type="entry name" value="Ppm1/Ppm2/Tcmp"/>
</dbReference>
<dbReference type="AlphaFoldDB" id="A0A5B8M3I0"/>
<dbReference type="GO" id="GO:0032259">
    <property type="term" value="P:methylation"/>
    <property type="evidence" value="ECO:0007669"/>
    <property type="project" value="UniProtKB-KW"/>
</dbReference>
<feature type="compositionally biased region" description="Basic and acidic residues" evidence="3">
    <location>
        <begin position="17"/>
        <end position="36"/>
    </location>
</feature>
<dbReference type="GO" id="GO:0008168">
    <property type="term" value="F:methyltransferase activity"/>
    <property type="evidence" value="ECO:0007669"/>
    <property type="project" value="UniProtKB-KW"/>
</dbReference>
<dbReference type="KEGG" id="huw:FPZ11_05430"/>
<evidence type="ECO:0000256" key="2">
    <source>
        <dbReference type="ARBA" id="ARBA00022679"/>
    </source>
</evidence>
<dbReference type="InterPro" id="IPR029063">
    <property type="entry name" value="SAM-dependent_MTases_sf"/>
</dbReference>
<proteinExistence type="predicted"/>
<dbReference type="OrthoDB" id="9800233at2"/>
<dbReference type="EMBL" id="CP042305">
    <property type="protein sequence ID" value="QDZ14282.1"/>
    <property type="molecule type" value="Genomic_DNA"/>
</dbReference>
<name>A0A5B8M3I0_9MICO</name>
<organism evidence="4 5">
    <name type="scientific">Humibacter ginsenosidimutans</name>
    <dbReference type="NCBI Taxonomy" id="2599293"/>
    <lineage>
        <taxon>Bacteria</taxon>
        <taxon>Bacillati</taxon>
        <taxon>Actinomycetota</taxon>
        <taxon>Actinomycetes</taxon>
        <taxon>Micrococcales</taxon>
        <taxon>Microbacteriaceae</taxon>
        <taxon>Humibacter</taxon>
    </lineage>
</organism>
<accession>A0A5B8M3I0</accession>
<keyword evidence="2 4" id="KW-0808">Transferase</keyword>
<protein>
    <submittedName>
        <fullName evidence="4">Class I SAM-dependent methyltransferase</fullName>
    </submittedName>
</protein>
<dbReference type="PANTHER" id="PTHR43619:SF2">
    <property type="entry name" value="S-ADENOSYL-L-METHIONINE-DEPENDENT METHYLTRANSFERASES SUPERFAMILY PROTEIN"/>
    <property type="match status" value="1"/>
</dbReference>
<dbReference type="Pfam" id="PF04072">
    <property type="entry name" value="LCM"/>
    <property type="match status" value="1"/>
</dbReference>
<evidence type="ECO:0000313" key="4">
    <source>
        <dbReference type="EMBL" id="QDZ14282.1"/>
    </source>
</evidence>
<keyword evidence="1 4" id="KW-0489">Methyltransferase</keyword>
<evidence type="ECO:0000256" key="3">
    <source>
        <dbReference type="SAM" id="MobiDB-lite"/>
    </source>
</evidence>
<dbReference type="Gene3D" id="3.40.50.150">
    <property type="entry name" value="Vaccinia Virus protein VP39"/>
    <property type="match status" value="1"/>
</dbReference>
<dbReference type="PANTHER" id="PTHR43619">
    <property type="entry name" value="S-ADENOSYL-L-METHIONINE-DEPENDENT METHYLTRANSFERASE YKTD-RELATED"/>
    <property type="match status" value="1"/>
</dbReference>
<keyword evidence="5" id="KW-1185">Reference proteome</keyword>
<reference evidence="4 5" key="1">
    <citation type="submission" date="2019-07" db="EMBL/GenBank/DDBJ databases">
        <title>Full genome sequence of Humibacter sp. WJ7-1.</title>
        <authorList>
            <person name="Im W.-T."/>
        </authorList>
    </citation>
    <scope>NUCLEOTIDE SEQUENCE [LARGE SCALE GENOMIC DNA]</scope>
    <source>
        <strain evidence="4 5">WJ7-1</strain>
    </source>
</reference>
<dbReference type="SUPFAM" id="SSF53335">
    <property type="entry name" value="S-adenosyl-L-methionine-dependent methyltransferases"/>
    <property type="match status" value="1"/>
</dbReference>